<dbReference type="AlphaFoldDB" id="A0A9D9H4W2"/>
<evidence type="ECO:0000256" key="4">
    <source>
        <dbReference type="ARBA" id="ARBA00022801"/>
    </source>
</evidence>
<dbReference type="InterPro" id="IPR029062">
    <property type="entry name" value="Class_I_gatase-like"/>
</dbReference>
<dbReference type="Gene3D" id="3.40.50.880">
    <property type="match status" value="1"/>
</dbReference>
<evidence type="ECO:0000256" key="11">
    <source>
        <dbReference type="PIRSR" id="PIRSR000495-1"/>
    </source>
</evidence>
<evidence type="ECO:0000256" key="6">
    <source>
        <dbReference type="ARBA" id="ARBA00023102"/>
    </source>
</evidence>
<dbReference type="GO" id="GO:0000105">
    <property type="term" value="P:L-histidine biosynthetic process"/>
    <property type="evidence" value="ECO:0007669"/>
    <property type="project" value="UniProtKB-UniRule"/>
</dbReference>
<evidence type="ECO:0000256" key="5">
    <source>
        <dbReference type="ARBA" id="ARBA00022962"/>
    </source>
</evidence>
<feature type="active site" description="Nucleophile" evidence="10 11">
    <location>
        <position position="76"/>
    </location>
</feature>
<feature type="active site" evidence="10 11">
    <location>
        <position position="177"/>
    </location>
</feature>
<dbReference type="PRINTS" id="PR00097">
    <property type="entry name" value="ANTSNTHASEII"/>
</dbReference>
<dbReference type="SUPFAM" id="SSF52317">
    <property type="entry name" value="Class I glutamine amidotransferase-like"/>
    <property type="match status" value="1"/>
</dbReference>
<feature type="active site" evidence="10 11">
    <location>
        <position position="179"/>
    </location>
</feature>
<dbReference type="Proteomes" id="UP000823615">
    <property type="component" value="Unassembled WGS sequence"/>
</dbReference>
<dbReference type="PROSITE" id="PS51273">
    <property type="entry name" value="GATASE_TYPE_1"/>
    <property type="match status" value="1"/>
</dbReference>
<dbReference type="HAMAP" id="MF_00278">
    <property type="entry name" value="HisH"/>
    <property type="match status" value="1"/>
</dbReference>
<proteinExistence type="inferred from homology"/>
<dbReference type="GO" id="GO:0016829">
    <property type="term" value="F:lyase activity"/>
    <property type="evidence" value="ECO:0007669"/>
    <property type="project" value="UniProtKB-KW"/>
</dbReference>
<keyword evidence="10" id="KW-0963">Cytoplasm</keyword>
<comment type="subunit">
    <text evidence="2 10">Heterodimer of HisH and HisF.</text>
</comment>
<evidence type="ECO:0000256" key="9">
    <source>
        <dbReference type="ARBA" id="ARBA00049534"/>
    </source>
</evidence>
<dbReference type="EMBL" id="JADIMT010000069">
    <property type="protein sequence ID" value="MBO8436476.1"/>
    <property type="molecule type" value="Genomic_DNA"/>
</dbReference>
<sequence length="196" mass="21693">MIAVIRYNAGNVLSVMNALSRLGHEAVLTDDEALIKHADKVIFPGVGEASSAMEYLNRTGLADVIRSLKQPFLGICLGMQLMCSSSEEGDTKCLGIFPETVKAFPRSSGYKIPHVGWNTISKLKGPLYRNTDENAYVYFVHSYYVPLSSDTTAVCNYDDLDFSASLSFANFHGMQFHPEKSGSEGERMLRCFLEDL</sequence>
<keyword evidence="6 10" id="KW-0368">Histidine biosynthesis</keyword>
<feature type="domain" description="Glutamine amidotransferase" evidence="12">
    <location>
        <begin position="34"/>
        <end position="193"/>
    </location>
</feature>
<accession>A0A9D9H4W2</accession>
<evidence type="ECO:0000259" key="12">
    <source>
        <dbReference type="Pfam" id="PF00117"/>
    </source>
</evidence>
<dbReference type="PANTHER" id="PTHR42701">
    <property type="entry name" value="IMIDAZOLE GLYCEROL PHOSPHATE SYNTHASE SUBUNIT HISH"/>
    <property type="match status" value="1"/>
</dbReference>
<evidence type="ECO:0000256" key="8">
    <source>
        <dbReference type="ARBA" id="ARBA00047838"/>
    </source>
</evidence>
<comment type="catalytic activity">
    <reaction evidence="9 10">
        <text>L-glutamine + H2O = L-glutamate + NH4(+)</text>
        <dbReference type="Rhea" id="RHEA:15889"/>
        <dbReference type="ChEBI" id="CHEBI:15377"/>
        <dbReference type="ChEBI" id="CHEBI:28938"/>
        <dbReference type="ChEBI" id="CHEBI:29985"/>
        <dbReference type="ChEBI" id="CHEBI:58359"/>
        <dbReference type="EC" id="3.5.1.2"/>
    </reaction>
</comment>
<dbReference type="CDD" id="cd01748">
    <property type="entry name" value="GATase1_IGP_Synthase"/>
    <property type="match status" value="1"/>
</dbReference>
<evidence type="ECO:0000313" key="13">
    <source>
        <dbReference type="EMBL" id="MBO8436476.1"/>
    </source>
</evidence>
<evidence type="ECO:0000256" key="10">
    <source>
        <dbReference type="HAMAP-Rule" id="MF_00278"/>
    </source>
</evidence>
<evidence type="ECO:0000256" key="2">
    <source>
        <dbReference type="ARBA" id="ARBA00011152"/>
    </source>
</evidence>
<gene>
    <name evidence="10 13" type="primary">hisH</name>
    <name evidence="13" type="ORF">IAA97_05815</name>
</gene>
<keyword evidence="7 10" id="KW-0456">Lyase</keyword>
<evidence type="ECO:0000256" key="3">
    <source>
        <dbReference type="ARBA" id="ARBA00022605"/>
    </source>
</evidence>
<comment type="function">
    <text evidence="10">IGPS catalyzes the conversion of PRFAR and glutamine to IGP, AICAR and glutamate. The HisH subunit catalyzes the hydrolysis of glutamine to glutamate and ammonia as part of the synthesis of IGP and AICAR. The resulting ammonia molecule is channeled to the active site of HisF.</text>
</comment>
<comment type="catalytic activity">
    <reaction evidence="8 10">
        <text>5-[(5-phospho-1-deoxy-D-ribulos-1-ylimino)methylamino]-1-(5-phospho-beta-D-ribosyl)imidazole-4-carboxamide + L-glutamine = D-erythro-1-(imidazol-4-yl)glycerol 3-phosphate + 5-amino-1-(5-phospho-beta-D-ribosyl)imidazole-4-carboxamide + L-glutamate + H(+)</text>
        <dbReference type="Rhea" id="RHEA:24793"/>
        <dbReference type="ChEBI" id="CHEBI:15378"/>
        <dbReference type="ChEBI" id="CHEBI:29985"/>
        <dbReference type="ChEBI" id="CHEBI:58278"/>
        <dbReference type="ChEBI" id="CHEBI:58359"/>
        <dbReference type="ChEBI" id="CHEBI:58475"/>
        <dbReference type="ChEBI" id="CHEBI:58525"/>
        <dbReference type="EC" id="4.3.2.10"/>
    </reaction>
</comment>
<dbReference type="InterPro" id="IPR017926">
    <property type="entry name" value="GATASE"/>
</dbReference>
<name>A0A9D9H4W2_9SPIO</name>
<comment type="subcellular location">
    <subcellularLocation>
        <location evidence="10">Cytoplasm</location>
    </subcellularLocation>
</comment>
<keyword evidence="3 10" id="KW-0028">Amino-acid biosynthesis</keyword>
<dbReference type="GO" id="GO:0000107">
    <property type="term" value="F:imidazoleglycerol-phosphate synthase activity"/>
    <property type="evidence" value="ECO:0007669"/>
    <property type="project" value="UniProtKB-UniRule"/>
</dbReference>
<reference evidence="13" key="1">
    <citation type="submission" date="2020-10" db="EMBL/GenBank/DDBJ databases">
        <authorList>
            <person name="Gilroy R."/>
        </authorList>
    </citation>
    <scope>NUCLEOTIDE SEQUENCE</scope>
    <source>
        <strain evidence="13">7293</strain>
    </source>
</reference>
<dbReference type="PANTHER" id="PTHR42701:SF1">
    <property type="entry name" value="IMIDAZOLE GLYCEROL PHOSPHATE SYNTHASE SUBUNIT HISH"/>
    <property type="match status" value="1"/>
</dbReference>
<protein>
    <recommendedName>
        <fullName evidence="10">Imidazole glycerol phosphate synthase subunit HisH</fullName>
        <ecNumber evidence="10">4.3.2.10</ecNumber>
    </recommendedName>
    <alternativeName>
        <fullName evidence="10">IGP synthase glutaminase subunit</fullName>
        <ecNumber evidence="10">3.5.1.2</ecNumber>
    </alternativeName>
    <alternativeName>
        <fullName evidence="10">IGP synthase subunit HisH</fullName>
    </alternativeName>
    <alternativeName>
        <fullName evidence="10">ImGP synthase subunit HisH</fullName>
        <shortName evidence="10">IGPS subunit HisH</shortName>
    </alternativeName>
</protein>
<comment type="pathway">
    <text evidence="1 10">Amino-acid biosynthesis; L-histidine biosynthesis; L-histidine from 5-phospho-alpha-D-ribose 1-diphosphate: step 5/9.</text>
</comment>
<keyword evidence="4 10" id="KW-0378">Hydrolase</keyword>
<dbReference type="GO" id="GO:0005737">
    <property type="term" value="C:cytoplasm"/>
    <property type="evidence" value="ECO:0007669"/>
    <property type="project" value="UniProtKB-SubCell"/>
</dbReference>
<evidence type="ECO:0000256" key="1">
    <source>
        <dbReference type="ARBA" id="ARBA00005091"/>
    </source>
</evidence>
<keyword evidence="5 10" id="KW-0315">Glutamine amidotransferase</keyword>
<comment type="caution">
    <text evidence="13">The sequence shown here is derived from an EMBL/GenBank/DDBJ whole genome shotgun (WGS) entry which is preliminary data.</text>
</comment>
<dbReference type="Pfam" id="PF00117">
    <property type="entry name" value="GATase"/>
    <property type="match status" value="1"/>
</dbReference>
<dbReference type="GO" id="GO:0004359">
    <property type="term" value="F:glutaminase activity"/>
    <property type="evidence" value="ECO:0007669"/>
    <property type="project" value="UniProtKB-EC"/>
</dbReference>
<evidence type="ECO:0000313" key="14">
    <source>
        <dbReference type="Proteomes" id="UP000823615"/>
    </source>
</evidence>
<evidence type="ECO:0000256" key="7">
    <source>
        <dbReference type="ARBA" id="ARBA00023239"/>
    </source>
</evidence>
<dbReference type="EC" id="4.3.2.10" evidence="10"/>
<organism evidence="13 14">
    <name type="scientific">Candidatus Ornithospirochaeta stercoripullorum</name>
    <dbReference type="NCBI Taxonomy" id="2840899"/>
    <lineage>
        <taxon>Bacteria</taxon>
        <taxon>Pseudomonadati</taxon>
        <taxon>Spirochaetota</taxon>
        <taxon>Spirochaetia</taxon>
        <taxon>Spirochaetales</taxon>
        <taxon>Spirochaetaceae</taxon>
        <taxon>Spirochaetaceae incertae sedis</taxon>
        <taxon>Candidatus Ornithospirochaeta</taxon>
    </lineage>
</organism>
<dbReference type="EC" id="3.5.1.2" evidence="10"/>
<dbReference type="PIRSF" id="PIRSF000495">
    <property type="entry name" value="Amidotransf_hisH"/>
    <property type="match status" value="1"/>
</dbReference>
<dbReference type="NCBIfam" id="TIGR01855">
    <property type="entry name" value="IMP_synth_hisH"/>
    <property type="match status" value="1"/>
</dbReference>
<dbReference type="InterPro" id="IPR010139">
    <property type="entry name" value="Imidazole-glycPsynth_HisH"/>
</dbReference>
<reference evidence="13" key="2">
    <citation type="journal article" date="2021" name="PeerJ">
        <title>Extensive microbial diversity within the chicken gut microbiome revealed by metagenomics and culture.</title>
        <authorList>
            <person name="Gilroy R."/>
            <person name="Ravi A."/>
            <person name="Getino M."/>
            <person name="Pursley I."/>
            <person name="Horton D.L."/>
            <person name="Alikhan N.F."/>
            <person name="Baker D."/>
            <person name="Gharbi K."/>
            <person name="Hall N."/>
            <person name="Watson M."/>
            <person name="Adriaenssens E.M."/>
            <person name="Foster-Nyarko E."/>
            <person name="Jarju S."/>
            <person name="Secka A."/>
            <person name="Antonio M."/>
            <person name="Oren A."/>
            <person name="Chaudhuri R.R."/>
            <person name="La Ragione R."/>
            <person name="Hildebrand F."/>
            <person name="Pallen M.J."/>
        </authorList>
    </citation>
    <scope>NUCLEOTIDE SEQUENCE</scope>
    <source>
        <strain evidence="13">7293</strain>
    </source>
</reference>